<organism evidence="6 7">
    <name type="scientific">Luteimonas lutimaris</name>
    <dbReference type="NCBI Taxonomy" id="698645"/>
    <lineage>
        <taxon>Bacteria</taxon>
        <taxon>Pseudomonadati</taxon>
        <taxon>Pseudomonadota</taxon>
        <taxon>Gammaproteobacteria</taxon>
        <taxon>Lysobacterales</taxon>
        <taxon>Lysobacteraceae</taxon>
        <taxon>Luteimonas</taxon>
    </lineage>
</organism>
<dbReference type="Pfam" id="PF00593">
    <property type="entry name" value="TonB_dep_Rec_b-barrel"/>
    <property type="match status" value="1"/>
</dbReference>
<dbReference type="InterPro" id="IPR000531">
    <property type="entry name" value="Beta-barrel_TonB"/>
</dbReference>
<gene>
    <name evidence="6" type="ORF">GCM10022229_07350</name>
</gene>
<keyword evidence="4" id="KW-0732">Signal</keyword>
<evidence type="ECO:0000256" key="1">
    <source>
        <dbReference type="ARBA" id="ARBA00004442"/>
    </source>
</evidence>
<feature type="domain" description="TonB-dependent receptor-like beta-barrel" evidence="5">
    <location>
        <begin position="306"/>
        <end position="544"/>
    </location>
</feature>
<dbReference type="PANTHER" id="PTHR40980:SF4">
    <property type="entry name" value="TONB-DEPENDENT RECEPTOR-LIKE BETA-BARREL DOMAIN-CONTAINING PROTEIN"/>
    <property type="match status" value="1"/>
</dbReference>
<dbReference type="RefSeq" id="WP_344758572.1">
    <property type="nucleotide sequence ID" value="NZ_BAAAZU010000003.1"/>
</dbReference>
<keyword evidence="3" id="KW-0998">Cell outer membrane</keyword>
<proteinExistence type="predicted"/>
<dbReference type="SUPFAM" id="SSF56935">
    <property type="entry name" value="Porins"/>
    <property type="match status" value="1"/>
</dbReference>
<evidence type="ECO:0000256" key="2">
    <source>
        <dbReference type="ARBA" id="ARBA00023136"/>
    </source>
</evidence>
<evidence type="ECO:0000256" key="4">
    <source>
        <dbReference type="SAM" id="SignalP"/>
    </source>
</evidence>
<name>A0ABP7M871_9GAMM</name>
<dbReference type="Gene3D" id="2.40.170.20">
    <property type="entry name" value="TonB-dependent receptor, beta-barrel domain"/>
    <property type="match status" value="1"/>
</dbReference>
<feature type="signal peptide" evidence="4">
    <location>
        <begin position="1"/>
        <end position="29"/>
    </location>
</feature>
<comment type="caution">
    <text evidence="6">The sequence shown here is derived from an EMBL/GenBank/DDBJ whole genome shotgun (WGS) entry which is preliminary data.</text>
</comment>
<dbReference type="EMBL" id="BAAAZU010000003">
    <property type="protein sequence ID" value="GAA3916632.1"/>
    <property type="molecule type" value="Genomic_DNA"/>
</dbReference>
<keyword evidence="7" id="KW-1185">Reference proteome</keyword>
<keyword evidence="2" id="KW-0472">Membrane</keyword>
<reference evidence="7" key="1">
    <citation type="journal article" date="2019" name="Int. J. Syst. Evol. Microbiol.">
        <title>The Global Catalogue of Microorganisms (GCM) 10K type strain sequencing project: providing services to taxonomists for standard genome sequencing and annotation.</title>
        <authorList>
            <consortium name="The Broad Institute Genomics Platform"/>
            <consortium name="The Broad Institute Genome Sequencing Center for Infectious Disease"/>
            <person name="Wu L."/>
            <person name="Ma J."/>
        </authorList>
    </citation>
    <scope>NUCLEOTIDE SEQUENCE [LARGE SCALE GENOMIC DNA]</scope>
    <source>
        <strain evidence="7">JCM 16916</strain>
    </source>
</reference>
<comment type="subcellular location">
    <subcellularLocation>
        <location evidence="1">Cell outer membrane</location>
    </subcellularLocation>
</comment>
<dbReference type="InterPro" id="IPR036942">
    <property type="entry name" value="Beta-barrel_TonB_sf"/>
</dbReference>
<dbReference type="Proteomes" id="UP001501727">
    <property type="component" value="Unassembled WGS sequence"/>
</dbReference>
<evidence type="ECO:0000313" key="7">
    <source>
        <dbReference type="Proteomes" id="UP001501727"/>
    </source>
</evidence>
<dbReference type="PANTHER" id="PTHR40980">
    <property type="entry name" value="PLUG DOMAIN-CONTAINING PROTEIN"/>
    <property type="match status" value="1"/>
</dbReference>
<evidence type="ECO:0000259" key="5">
    <source>
        <dbReference type="Pfam" id="PF00593"/>
    </source>
</evidence>
<accession>A0ABP7M871</accession>
<dbReference type="PROSITE" id="PS51257">
    <property type="entry name" value="PROKAR_LIPOPROTEIN"/>
    <property type="match status" value="1"/>
</dbReference>
<feature type="chain" id="PRO_5045080050" description="TonB-dependent receptor-like beta-barrel domain-containing protein" evidence="4">
    <location>
        <begin position="30"/>
        <end position="683"/>
    </location>
</feature>
<sequence length="683" mass="75191">MTMRREHHHALLYACLLAAGACLPAAAHAQSAGDSRSRTVYAADYFDDVAPANAYDMVLRLPGFTIVESDADVRGYAGATGNVLFDGARPTSKREDTAALLKRIPARAVARIELIHAGMPGIDMGGYAVLANVVRRDDASTEWAVETGFSAATDGGAPEPRAKFEYGRRRGDTALDVSLKSVREIDDDTSHGSIRTREGADTWRRSLDMRTIEGEQEAAVSWRQPLASGRLSLTGALRGEDARTTTRIGASAVDDAERIGERERYREAEVGMRFVRQFRGRTTLEAMASVQRGWLEEREHSQAGDDDERFEGDTGSGETIARIALTHARSDVLSFNAALEGAYNALDGDSRVQEGGVDVPLPGSDVRIRERRGEATLGATWNPAQDWTIEPGLRVERSEIAQSGDSPLQRGFTYAKPRLALRWDAGKSDQWRLSLSREVGQLDFNDFVASASLDGGVVSAGNAELEPDKTWRATLSWEHRFGEDAALTLGWTHDRIEDAVDRVLVVTDDDVFDAPGNIGRGRRNTLSLELAAPLDAWGIAGGRIRSTLLWRASRVTDPVTGRGRGISDEEPVEGEIEFSQELPALRANWGVLVEHIGERQTKYRYDRITRESEAVGWTLFAERRIGEHWRLRAEATDLFGRSFSERREKYDGTRADGAVGEVETRRRRTPGVVSLTIRRSVGG</sequence>
<protein>
    <recommendedName>
        <fullName evidence="5">TonB-dependent receptor-like beta-barrel domain-containing protein</fullName>
    </recommendedName>
</protein>
<evidence type="ECO:0000313" key="6">
    <source>
        <dbReference type="EMBL" id="GAA3916632.1"/>
    </source>
</evidence>
<evidence type="ECO:0000256" key="3">
    <source>
        <dbReference type="ARBA" id="ARBA00023237"/>
    </source>
</evidence>